<dbReference type="EMBL" id="JAEHOE010000020">
    <property type="protein sequence ID" value="KAG2496199.1"/>
    <property type="molecule type" value="Genomic_DNA"/>
</dbReference>
<feature type="compositionally biased region" description="Pro residues" evidence="1">
    <location>
        <begin position="153"/>
        <end position="164"/>
    </location>
</feature>
<evidence type="ECO:0000313" key="3">
    <source>
        <dbReference type="Proteomes" id="UP000612055"/>
    </source>
</evidence>
<dbReference type="Proteomes" id="UP000612055">
    <property type="component" value="Unassembled WGS sequence"/>
</dbReference>
<keyword evidence="3" id="KW-1185">Reference proteome</keyword>
<accession>A0A835Y6T3</accession>
<evidence type="ECO:0000256" key="1">
    <source>
        <dbReference type="SAM" id="MobiDB-lite"/>
    </source>
</evidence>
<reference evidence="2" key="1">
    <citation type="journal article" date="2020" name="bioRxiv">
        <title>Comparative genomics of Chlamydomonas.</title>
        <authorList>
            <person name="Craig R.J."/>
            <person name="Hasan A.R."/>
            <person name="Ness R.W."/>
            <person name="Keightley P.D."/>
        </authorList>
    </citation>
    <scope>NUCLEOTIDE SEQUENCE</scope>
    <source>
        <strain evidence="2">CCAP 11/70</strain>
    </source>
</reference>
<feature type="compositionally biased region" description="Low complexity" evidence="1">
    <location>
        <begin position="165"/>
        <end position="175"/>
    </location>
</feature>
<dbReference type="AlphaFoldDB" id="A0A835Y6T3"/>
<organism evidence="2 3">
    <name type="scientific">Edaphochlamys debaryana</name>
    <dbReference type="NCBI Taxonomy" id="47281"/>
    <lineage>
        <taxon>Eukaryota</taxon>
        <taxon>Viridiplantae</taxon>
        <taxon>Chlorophyta</taxon>
        <taxon>core chlorophytes</taxon>
        <taxon>Chlorophyceae</taxon>
        <taxon>CS clade</taxon>
        <taxon>Chlamydomonadales</taxon>
        <taxon>Chlamydomonadales incertae sedis</taxon>
        <taxon>Edaphochlamys</taxon>
    </lineage>
</organism>
<gene>
    <name evidence="2" type="ORF">HYH03_005798</name>
</gene>
<feature type="region of interest" description="Disordered" evidence="1">
    <location>
        <begin position="146"/>
        <end position="179"/>
    </location>
</feature>
<protein>
    <recommendedName>
        <fullName evidence="4">BACK domain-containing protein</fullName>
    </recommendedName>
</protein>
<comment type="caution">
    <text evidence="2">The sequence shown here is derived from an EMBL/GenBank/DDBJ whole genome shotgun (WGS) entry which is preliminary data.</text>
</comment>
<name>A0A835Y6T3_9CHLO</name>
<sequence>MASGPQIQCRPLLDPQLQPSPCGNPHLAAAVAGLLGSEAGSDCLVQFCVNAPFGGANQQGAAASTSSLHPRRISFSSCDEEPPPPSALRARAAASAAAGAAGDERWSFINDYDEQEPQVAPGPLIWSCRGLPLPAHGFVLRLASRGASSMPSPEGPPQLPPPTHMAPAPAAAATAHYTGASGSSSRGDFAAPAAAAAAAGAPPPLEAAAFDRRQQYLVCLPGEDWEEAACLALRYAYTGVLAAGNVRQLIQVRLIGDVVLGLHGIEGACSCMLLSWLLDTPPAALNGRNAALRELLSCRDVHATWRRYVRECRYLQYGDGAPPVAYGGGVPDPDRYSSFEQLCGGRALFDCGQPALAAHFGDAVYTLNSPGLLEDLLRLPAVGLEALLSSDTYGTDSEDSVLALLATWMSAHWPRTDAAVRARLAAQVRLLRMSRTAAACLLISLAADYEARGPDDPAAWFPLTLADASLVVASCTGGGGGSGSAGSWSGSAGLGPEHAAGVPEQAAAYFARRCSSAARPWCRPVPPMPAPHGAAGGGGGGSGSGGGGLGHDGVSFGWSVKGSVLEAALGAVKRGQQSAVVYGRFDGAAGPDGALLARGLAWRLRVQLAWGSSTAGVFIECAVPACYSVGGSRLWGAQLPYPVGLAARLVVLGTSERDDIVLEYASDGYGNTPYYNHYGGAYGGVLGGSSWGDPDLLQLWRGGGVGPEQAWCGHLVGGQLRGRLMLSAP</sequence>
<proteinExistence type="predicted"/>
<evidence type="ECO:0000313" key="2">
    <source>
        <dbReference type="EMBL" id="KAG2496199.1"/>
    </source>
</evidence>
<dbReference type="OrthoDB" id="546755at2759"/>
<evidence type="ECO:0008006" key="4">
    <source>
        <dbReference type="Google" id="ProtNLM"/>
    </source>
</evidence>